<dbReference type="CDD" id="cd03255">
    <property type="entry name" value="ABC_MJ0796_LolCDE_FtsE"/>
    <property type="match status" value="1"/>
</dbReference>
<name>A0A975Y4Y4_9NOST</name>
<dbReference type="InterPro" id="IPR015854">
    <property type="entry name" value="ABC_transpr_LolD-like"/>
</dbReference>
<dbReference type="KEGG" id="rsin:B6N60_02344"/>
<dbReference type="GO" id="GO:0005886">
    <property type="term" value="C:plasma membrane"/>
    <property type="evidence" value="ECO:0007669"/>
    <property type="project" value="TreeGrafter"/>
</dbReference>
<dbReference type="PROSITE" id="PS00211">
    <property type="entry name" value="ABC_TRANSPORTER_1"/>
    <property type="match status" value="1"/>
</dbReference>
<dbReference type="SMART" id="SM00382">
    <property type="entry name" value="AAA"/>
    <property type="match status" value="1"/>
</dbReference>
<proteinExistence type="predicted"/>
<dbReference type="PANTHER" id="PTHR24220">
    <property type="entry name" value="IMPORT ATP-BINDING PROTEIN"/>
    <property type="match status" value="1"/>
</dbReference>
<dbReference type="PANTHER" id="PTHR24220:SF86">
    <property type="entry name" value="ABC TRANSPORTER ABCH.1"/>
    <property type="match status" value="1"/>
</dbReference>
<dbReference type="InterPro" id="IPR017911">
    <property type="entry name" value="MacB-like_ATP-bd"/>
</dbReference>
<evidence type="ECO:0000313" key="6">
    <source>
        <dbReference type="Proteomes" id="UP000683511"/>
    </source>
</evidence>
<keyword evidence="6" id="KW-1185">Reference proteome</keyword>
<dbReference type="AlphaFoldDB" id="A0A975Y4Y4"/>
<dbReference type="GO" id="GO:0005524">
    <property type="term" value="F:ATP binding"/>
    <property type="evidence" value="ECO:0007669"/>
    <property type="project" value="UniProtKB-KW"/>
</dbReference>
<keyword evidence="1" id="KW-0813">Transport</keyword>
<keyword evidence="2" id="KW-0547">Nucleotide-binding</keyword>
<feature type="domain" description="ABC transporter" evidence="4">
    <location>
        <begin position="57"/>
        <end position="288"/>
    </location>
</feature>
<evidence type="ECO:0000256" key="1">
    <source>
        <dbReference type="ARBA" id="ARBA00022448"/>
    </source>
</evidence>
<dbReference type="GO" id="GO:0022857">
    <property type="term" value="F:transmembrane transporter activity"/>
    <property type="evidence" value="ECO:0007669"/>
    <property type="project" value="TreeGrafter"/>
</dbReference>
<dbReference type="EMBL" id="CP021056">
    <property type="protein sequence ID" value="QXE23654.1"/>
    <property type="molecule type" value="Genomic_DNA"/>
</dbReference>
<evidence type="ECO:0000313" key="5">
    <source>
        <dbReference type="EMBL" id="QXE23654.1"/>
    </source>
</evidence>
<dbReference type="SUPFAM" id="SSF52540">
    <property type="entry name" value="P-loop containing nucleoside triphosphate hydrolases"/>
    <property type="match status" value="1"/>
</dbReference>
<dbReference type="FunFam" id="3.40.50.300:FF:000032">
    <property type="entry name" value="Export ABC transporter ATP-binding protein"/>
    <property type="match status" value="1"/>
</dbReference>
<evidence type="ECO:0000259" key="4">
    <source>
        <dbReference type="PROSITE" id="PS50893"/>
    </source>
</evidence>
<dbReference type="GO" id="GO:0098796">
    <property type="term" value="C:membrane protein complex"/>
    <property type="evidence" value="ECO:0007669"/>
    <property type="project" value="UniProtKB-ARBA"/>
</dbReference>
<accession>A0A975Y4Y4</accession>
<keyword evidence="3" id="KW-0067">ATP-binding</keyword>
<dbReference type="Proteomes" id="UP000683511">
    <property type="component" value="Chromosome"/>
</dbReference>
<sequence length="289" mass="32658">MALFYLSRAYHSRHQIREIRYDVDISITIGKLFVTYCFDYQYLTGFDMNSPSTKEIIRLENIFKIYGNGETEIQALNNVNLVIEEGEYCAIMGPSGSGKSTAMNIIGCLDRPTNGHYYLDNVDVAQMNDNELAHIRNQKLGFVFQQFHLLTQLTALENVILPMVYAGIKSEERRERAIEALIKVGLEKRLHNKPTQLSGGQQQRVAIARAIVNRPVVLLADEPTGALDSRTTQEVLDIFGELNSSGITVVMVTHETEVARQTKRIVWFRDGQVVNSHLTPNELNQVLVS</sequence>
<dbReference type="GO" id="GO:0016887">
    <property type="term" value="F:ATP hydrolysis activity"/>
    <property type="evidence" value="ECO:0007669"/>
    <property type="project" value="InterPro"/>
</dbReference>
<dbReference type="InterPro" id="IPR003439">
    <property type="entry name" value="ABC_transporter-like_ATP-bd"/>
</dbReference>
<dbReference type="Gene3D" id="3.40.50.300">
    <property type="entry name" value="P-loop containing nucleotide triphosphate hydrolases"/>
    <property type="match status" value="1"/>
</dbReference>
<reference evidence="5" key="1">
    <citation type="submission" date="2017-04" db="EMBL/GenBank/DDBJ databases">
        <title>Genome deletions in a multicellular cyanobacterial endosymbiont for morphological adaptation in marine diatoms.</title>
        <authorList>
            <person name="Wang Y."/>
            <person name="Gao H."/>
            <person name="Li R."/>
            <person name="Xu X."/>
        </authorList>
    </citation>
    <scope>NUCLEOTIDE SEQUENCE</scope>
    <source>
        <strain evidence="5">FACHB 800</strain>
    </source>
</reference>
<organism evidence="5 6">
    <name type="scientific">Richelia sinica FACHB-800</name>
    <dbReference type="NCBI Taxonomy" id="1357546"/>
    <lineage>
        <taxon>Bacteria</taxon>
        <taxon>Bacillati</taxon>
        <taxon>Cyanobacteriota</taxon>
        <taxon>Cyanophyceae</taxon>
        <taxon>Nostocales</taxon>
        <taxon>Nostocaceae</taxon>
        <taxon>Richelia</taxon>
    </lineage>
</organism>
<evidence type="ECO:0000256" key="3">
    <source>
        <dbReference type="ARBA" id="ARBA00022840"/>
    </source>
</evidence>
<evidence type="ECO:0000256" key="2">
    <source>
        <dbReference type="ARBA" id="ARBA00022741"/>
    </source>
</evidence>
<dbReference type="InterPro" id="IPR027417">
    <property type="entry name" value="P-loop_NTPase"/>
</dbReference>
<dbReference type="InterPro" id="IPR017871">
    <property type="entry name" value="ABC_transporter-like_CS"/>
</dbReference>
<dbReference type="InterPro" id="IPR003593">
    <property type="entry name" value="AAA+_ATPase"/>
</dbReference>
<protein>
    <submittedName>
        <fullName evidence="5">ABC transporter related protein</fullName>
    </submittedName>
</protein>
<dbReference type="PROSITE" id="PS50893">
    <property type="entry name" value="ABC_TRANSPORTER_2"/>
    <property type="match status" value="1"/>
</dbReference>
<gene>
    <name evidence="5" type="ORF">B6N60_02344</name>
</gene>
<dbReference type="Pfam" id="PF00005">
    <property type="entry name" value="ABC_tran"/>
    <property type="match status" value="1"/>
</dbReference>